<feature type="transmembrane region" description="Helical" evidence="3">
    <location>
        <begin position="72"/>
        <end position="95"/>
    </location>
</feature>
<proteinExistence type="predicted"/>
<keyword evidence="1" id="KW-0732">Signal</keyword>
<name>A0ABT8GGD9_9MICO</name>
<evidence type="ECO:0000313" key="4">
    <source>
        <dbReference type="EMBL" id="MDN4480508.1"/>
    </source>
</evidence>
<dbReference type="EMBL" id="JAUHQA010000001">
    <property type="protein sequence ID" value="MDN4480508.1"/>
    <property type="molecule type" value="Genomic_DNA"/>
</dbReference>
<sequence length="282" mass="29128">MAVPPPTHVPEPQKKGFAITALVLGIVAILGSWIPFLSIGSALIGAIGLVFGIIAVVKAFKGTAGGKVMAIIGSVLSGLAIIFAIVSTAAGVAAVDGAIDEVDEEFAAELSPEPATDASDEPAEGTNEEDEEVADEPEGSPEGTRDNPFPAGSVLTNDEVEVTLGTANWAADETVASENQFNDPAADGSTFVILPVTITNVASSEPVTPWLELTVFYVAPDGRSFQEASAVIPEDVMDIDDLYEGGTGSGNLLYEIPSEVQEGGVWGVEMGWFSDTVFVEAT</sequence>
<evidence type="ECO:0000256" key="1">
    <source>
        <dbReference type="ARBA" id="ARBA00022729"/>
    </source>
</evidence>
<protein>
    <submittedName>
        <fullName evidence="4">DUF4190 domain-containing protein</fullName>
    </submittedName>
</protein>
<keyword evidence="3" id="KW-0472">Membrane</keyword>
<gene>
    <name evidence="4" type="ORF">QQX02_06180</name>
</gene>
<organism evidence="4 5">
    <name type="scientific">Demequina muriae</name>
    <dbReference type="NCBI Taxonomy" id="3051664"/>
    <lineage>
        <taxon>Bacteria</taxon>
        <taxon>Bacillati</taxon>
        <taxon>Actinomycetota</taxon>
        <taxon>Actinomycetes</taxon>
        <taxon>Micrococcales</taxon>
        <taxon>Demequinaceae</taxon>
        <taxon>Demequina</taxon>
    </lineage>
</organism>
<evidence type="ECO:0000256" key="3">
    <source>
        <dbReference type="SAM" id="Phobius"/>
    </source>
</evidence>
<feature type="transmembrane region" description="Helical" evidence="3">
    <location>
        <begin position="16"/>
        <end position="36"/>
    </location>
</feature>
<feature type="transmembrane region" description="Helical" evidence="3">
    <location>
        <begin position="42"/>
        <end position="60"/>
    </location>
</feature>
<keyword evidence="5" id="KW-1185">Reference proteome</keyword>
<keyword evidence="3" id="KW-0812">Transmembrane</keyword>
<evidence type="ECO:0000313" key="5">
    <source>
        <dbReference type="Proteomes" id="UP001172708"/>
    </source>
</evidence>
<dbReference type="InterPro" id="IPR029050">
    <property type="entry name" value="Immunoprotect_excell_Ig-like"/>
</dbReference>
<keyword evidence="3" id="KW-1133">Transmembrane helix</keyword>
<dbReference type="Gene3D" id="2.60.40.1240">
    <property type="match status" value="1"/>
</dbReference>
<feature type="compositionally biased region" description="Acidic residues" evidence="2">
    <location>
        <begin position="118"/>
        <end position="139"/>
    </location>
</feature>
<evidence type="ECO:0000256" key="2">
    <source>
        <dbReference type="SAM" id="MobiDB-lite"/>
    </source>
</evidence>
<dbReference type="Proteomes" id="UP001172708">
    <property type="component" value="Unassembled WGS sequence"/>
</dbReference>
<feature type="region of interest" description="Disordered" evidence="2">
    <location>
        <begin position="107"/>
        <end position="153"/>
    </location>
</feature>
<reference evidence="4" key="1">
    <citation type="submission" date="2023-06" db="EMBL/GenBank/DDBJ databases">
        <title>Egi l300058.</title>
        <authorList>
            <person name="Gao L."/>
            <person name="Fang B.-Z."/>
            <person name="Li W.-J."/>
        </authorList>
    </citation>
    <scope>NUCLEOTIDE SEQUENCE</scope>
    <source>
        <strain evidence="4">EGI L300058</strain>
    </source>
</reference>
<dbReference type="RefSeq" id="WP_301141920.1">
    <property type="nucleotide sequence ID" value="NZ_JAUHQA010000001.1"/>
</dbReference>
<accession>A0ABT8GGD9</accession>
<comment type="caution">
    <text evidence="4">The sequence shown here is derived from an EMBL/GenBank/DDBJ whole genome shotgun (WGS) entry which is preliminary data.</text>
</comment>